<gene>
    <name evidence="1" type="ORF">ATO3_14580</name>
</gene>
<dbReference type="AlphaFoldDB" id="A0A225NHJ3"/>
<name>A0A225NHJ3_9RHOB</name>
<proteinExistence type="predicted"/>
<dbReference type="Proteomes" id="UP000215377">
    <property type="component" value="Unassembled WGS sequence"/>
</dbReference>
<evidence type="ECO:0000313" key="1">
    <source>
        <dbReference type="EMBL" id="OWU72912.1"/>
    </source>
</evidence>
<evidence type="ECO:0000313" key="2">
    <source>
        <dbReference type="Proteomes" id="UP000215377"/>
    </source>
</evidence>
<organism evidence="1 2">
    <name type="scientific">Marinibacterium profundimaris</name>
    <dbReference type="NCBI Taxonomy" id="1679460"/>
    <lineage>
        <taxon>Bacteria</taxon>
        <taxon>Pseudomonadati</taxon>
        <taxon>Pseudomonadota</taxon>
        <taxon>Alphaproteobacteria</taxon>
        <taxon>Rhodobacterales</taxon>
        <taxon>Paracoccaceae</taxon>
        <taxon>Marinibacterium</taxon>
    </lineage>
</organism>
<reference evidence="1 2" key="1">
    <citation type="submission" date="2013-04" db="EMBL/GenBank/DDBJ databases">
        <title>Oceanicola sp. 22II1-22F33 Genome Sequencing.</title>
        <authorList>
            <person name="Lai Q."/>
            <person name="Li G."/>
            <person name="Shao Z."/>
        </authorList>
    </citation>
    <scope>NUCLEOTIDE SEQUENCE [LARGE SCALE GENOMIC DNA]</scope>
    <source>
        <strain evidence="1 2">22II1-22F33</strain>
    </source>
</reference>
<keyword evidence="2" id="KW-1185">Reference proteome</keyword>
<accession>A0A225NHJ3</accession>
<protein>
    <recommendedName>
        <fullName evidence="3">DUF1127 domain-containing protein</fullName>
    </recommendedName>
</protein>
<sequence>MNAPTRPARLRSLAAAVLDTALRRRRRARQRTYLLGMTPHLARDIGAPARLSDRRRADPATDGCSWRLRRHPLVPRRRW</sequence>
<evidence type="ECO:0008006" key="3">
    <source>
        <dbReference type="Google" id="ProtNLM"/>
    </source>
</evidence>
<dbReference type="EMBL" id="AQQR01000005">
    <property type="protein sequence ID" value="OWU72912.1"/>
    <property type="molecule type" value="Genomic_DNA"/>
</dbReference>
<comment type="caution">
    <text evidence="1">The sequence shown here is derived from an EMBL/GenBank/DDBJ whole genome shotgun (WGS) entry which is preliminary data.</text>
</comment>